<evidence type="ECO:0000259" key="4">
    <source>
        <dbReference type="SMART" id="SM00475"/>
    </source>
</evidence>
<dbReference type="STRING" id="1801677.A2365_00125"/>
<dbReference type="SUPFAM" id="SSF88723">
    <property type="entry name" value="PIN domain-like"/>
    <property type="match status" value="1"/>
</dbReference>
<dbReference type="CDD" id="cd09898">
    <property type="entry name" value="H3TH_53EXO"/>
    <property type="match status" value="1"/>
</dbReference>
<feature type="domain" description="5'-3' exonuclease" evidence="4">
    <location>
        <begin position="1"/>
        <end position="259"/>
    </location>
</feature>
<evidence type="ECO:0000256" key="2">
    <source>
        <dbReference type="ARBA" id="ARBA00022801"/>
    </source>
</evidence>
<proteinExistence type="predicted"/>
<dbReference type="CDD" id="cd09859">
    <property type="entry name" value="PIN_53EXO"/>
    <property type="match status" value="1"/>
</dbReference>
<dbReference type="Proteomes" id="UP000177740">
    <property type="component" value="Unassembled WGS sequence"/>
</dbReference>
<dbReference type="GO" id="GO:0017108">
    <property type="term" value="F:5'-flap endonuclease activity"/>
    <property type="evidence" value="ECO:0007669"/>
    <property type="project" value="InterPro"/>
</dbReference>
<name>A0A1G2EQ02_9BACT</name>
<dbReference type="InterPro" id="IPR036279">
    <property type="entry name" value="5-3_exonuclease_C_sf"/>
</dbReference>
<evidence type="ECO:0000256" key="1">
    <source>
        <dbReference type="ARBA" id="ARBA00022722"/>
    </source>
</evidence>
<dbReference type="FunFam" id="1.10.150.20:FF:000003">
    <property type="entry name" value="DNA polymerase I"/>
    <property type="match status" value="1"/>
</dbReference>
<keyword evidence="3" id="KW-0238">DNA-binding</keyword>
<dbReference type="InterPro" id="IPR038969">
    <property type="entry name" value="FEN"/>
</dbReference>
<dbReference type="PANTHER" id="PTHR42646">
    <property type="entry name" value="FLAP ENDONUCLEASE XNI"/>
    <property type="match status" value="1"/>
</dbReference>
<evidence type="ECO:0000256" key="3">
    <source>
        <dbReference type="ARBA" id="ARBA00023125"/>
    </source>
</evidence>
<dbReference type="Pfam" id="PF01367">
    <property type="entry name" value="5_3_exonuc"/>
    <property type="match status" value="1"/>
</dbReference>
<dbReference type="EMBL" id="MHMM01000007">
    <property type="protein sequence ID" value="OGZ27328.1"/>
    <property type="molecule type" value="Genomic_DNA"/>
</dbReference>
<reference evidence="5 6" key="1">
    <citation type="journal article" date="2016" name="Nat. Commun.">
        <title>Thousands of microbial genomes shed light on interconnected biogeochemical processes in an aquifer system.</title>
        <authorList>
            <person name="Anantharaman K."/>
            <person name="Brown C.T."/>
            <person name="Hug L.A."/>
            <person name="Sharon I."/>
            <person name="Castelle C.J."/>
            <person name="Probst A.J."/>
            <person name="Thomas B.C."/>
            <person name="Singh A."/>
            <person name="Wilkins M.J."/>
            <person name="Karaoz U."/>
            <person name="Brodie E.L."/>
            <person name="Williams K.H."/>
            <person name="Hubbard S.S."/>
            <person name="Banfield J.F."/>
        </authorList>
    </citation>
    <scope>NUCLEOTIDE SEQUENCE [LARGE SCALE GENOMIC DNA]</scope>
</reference>
<dbReference type="InterPro" id="IPR020045">
    <property type="entry name" value="DNA_polI_H3TH"/>
</dbReference>
<organism evidence="5 6">
    <name type="scientific">Candidatus Nealsonbacteria bacterium RIFOXYB1_FULL_40_15</name>
    <dbReference type="NCBI Taxonomy" id="1801677"/>
    <lineage>
        <taxon>Bacteria</taxon>
        <taxon>Candidatus Nealsoniibacteriota</taxon>
    </lineage>
</organism>
<dbReference type="Gene3D" id="1.10.150.20">
    <property type="entry name" value="5' to 3' exonuclease, C-terminal subdomain"/>
    <property type="match status" value="1"/>
</dbReference>
<dbReference type="GO" id="GO:0003677">
    <property type="term" value="F:DNA binding"/>
    <property type="evidence" value="ECO:0007669"/>
    <property type="project" value="UniProtKB-KW"/>
</dbReference>
<dbReference type="SUPFAM" id="SSF47807">
    <property type="entry name" value="5' to 3' exonuclease, C-terminal subdomain"/>
    <property type="match status" value="1"/>
</dbReference>
<evidence type="ECO:0000313" key="6">
    <source>
        <dbReference type="Proteomes" id="UP000177740"/>
    </source>
</evidence>
<keyword evidence="1" id="KW-0540">Nuclease</keyword>
<dbReference type="Gene3D" id="3.40.50.1010">
    <property type="entry name" value="5'-nuclease"/>
    <property type="match status" value="1"/>
</dbReference>
<dbReference type="PANTHER" id="PTHR42646:SF2">
    <property type="entry name" value="5'-3' EXONUCLEASE FAMILY PROTEIN"/>
    <property type="match status" value="1"/>
</dbReference>
<keyword evidence="2" id="KW-0378">Hydrolase</keyword>
<dbReference type="GO" id="GO:0033567">
    <property type="term" value="P:DNA replication, Okazaki fragment processing"/>
    <property type="evidence" value="ECO:0007669"/>
    <property type="project" value="InterPro"/>
</dbReference>
<gene>
    <name evidence="5" type="ORF">A2365_00125</name>
</gene>
<dbReference type="Pfam" id="PF02739">
    <property type="entry name" value="5_3_exonuc_N"/>
    <property type="match status" value="1"/>
</dbReference>
<dbReference type="SMART" id="SM00475">
    <property type="entry name" value="53EXOc"/>
    <property type="match status" value="1"/>
</dbReference>
<evidence type="ECO:0000313" key="5">
    <source>
        <dbReference type="EMBL" id="OGZ27328.1"/>
    </source>
</evidence>
<dbReference type="AlphaFoldDB" id="A0A1G2EQ02"/>
<dbReference type="InterPro" id="IPR020046">
    <property type="entry name" value="5-3_exonucl_a-hlix_arch_N"/>
</dbReference>
<dbReference type="InterPro" id="IPR029060">
    <property type="entry name" value="PIN-like_dom_sf"/>
</dbReference>
<sequence length="292" mass="32989">MKLAIIDANAVIHRAFHALPPLESKNGEQTGAVYGFLLFFFKAVKEFNPDFILAAFDYPAPTFRHKEYKGYKATRQKAPDELYSQIPKVKDFLNAFSVFVFEKEGYEADDIIGTAAEKFSKDAEVIILTGDMDALQLVKDNVKVYLLKRGIKDALIYGRKEVSERYSGLNPENLIDFKSLRGDPSDNIPGVRGIGEKAASKIIKDFGSLEAAYKNLDKVSPSLRKKLESGKEDAFMSKMLVEIEKSVPFDFGLKDLAWKGYNSKKGLEMLEEYNFKSLIKRLGKRETNLKLL</sequence>
<accession>A0A1G2EQ02</accession>
<protein>
    <recommendedName>
        <fullName evidence="4">5'-3' exonuclease domain-containing protein</fullName>
    </recommendedName>
</protein>
<dbReference type="GO" id="GO:0008409">
    <property type="term" value="F:5'-3' exonuclease activity"/>
    <property type="evidence" value="ECO:0007669"/>
    <property type="project" value="InterPro"/>
</dbReference>
<dbReference type="SMART" id="SM00279">
    <property type="entry name" value="HhH2"/>
    <property type="match status" value="1"/>
</dbReference>
<dbReference type="InterPro" id="IPR002421">
    <property type="entry name" value="5-3_exonuclease"/>
</dbReference>
<comment type="caution">
    <text evidence="5">The sequence shown here is derived from an EMBL/GenBank/DDBJ whole genome shotgun (WGS) entry which is preliminary data.</text>
</comment>
<dbReference type="InterPro" id="IPR008918">
    <property type="entry name" value="HhH2"/>
</dbReference>